<evidence type="ECO:0000313" key="2">
    <source>
        <dbReference type="WBParaSite" id="PTRK_0001037000.1"/>
    </source>
</evidence>
<dbReference type="SUPFAM" id="SSF52047">
    <property type="entry name" value="RNI-like"/>
    <property type="match status" value="1"/>
</dbReference>
<organism evidence="1 2">
    <name type="scientific">Parastrongyloides trichosuri</name>
    <name type="common">Possum-specific nematode worm</name>
    <dbReference type="NCBI Taxonomy" id="131310"/>
    <lineage>
        <taxon>Eukaryota</taxon>
        <taxon>Metazoa</taxon>
        <taxon>Ecdysozoa</taxon>
        <taxon>Nematoda</taxon>
        <taxon>Chromadorea</taxon>
        <taxon>Rhabditida</taxon>
        <taxon>Tylenchina</taxon>
        <taxon>Panagrolaimomorpha</taxon>
        <taxon>Strongyloidoidea</taxon>
        <taxon>Strongyloididae</taxon>
        <taxon>Parastrongyloides</taxon>
    </lineage>
</organism>
<dbReference type="WBParaSite" id="PTRK_0001037000.1">
    <property type="protein sequence ID" value="PTRK_0001037000.1"/>
    <property type="gene ID" value="PTRK_0001037000"/>
</dbReference>
<dbReference type="STRING" id="131310.A0A0N4ZPA9"/>
<name>A0A0N4ZPA9_PARTI</name>
<dbReference type="Gene3D" id="3.80.10.10">
    <property type="entry name" value="Ribonuclease Inhibitor"/>
    <property type="match status" value="1"/>
</dbReference>
<evidence type="ECO:0000313" key="1">
    <source>
        <dbReference type="Proteomes" id="UP000038045"/>
    </source>
</evidence>
<dbReference type="Proteomes" id="UP000038045">
    <property type="component" value="Unplaced"/>
</dbReference>
<dbReference type="InterPro" id="IPR032675">
    <property type="entry name" value="LRR_dom_sf"/>
</dbReference>
<protein>
    <submittedName>
        <fullName evidence="2">ATP synthase subunit s, mitochondrial</fullName>
    </submittedName>
</protein>
<accession>A0A0N4ZPA9</accession>
<keyword evidence="1" id="KW-1185">Reference proteome</keyword>
<proteinExistence type="predicted"/>
<reference evidence="2" key="1">
    <citation type="submission" date="2017-02" db="UniProtKB">
        <authorList>
            <consortium name="WormBaseParasite"/>
        </authorList>
    </citation>
    <scope>IDENTIFICATION</scope>
</reference>
<sequence length="283" mass="33041">MNFIFKESVLIVRKDFVMKNIIRNSSRTFNFIPIEFRGIRKQIADKLSNKYDIKKVATIGPDLAALEWLMNCGATEVVMSDGSSIRSIREMKRFIKNCGIDINNLKSPNKDLIKYLSTREPLIKEDSQNNLRLKRLKLIEKEKIIMRSQIAYNEMWSHIPDIYISKVDASDSAITDNGFKYFNHCRCISSLKFNFCDYFGNDGIKELALSRVAHTLKDLEIVLNPHISDSVIYWLVKFENIERIHFYFLPYITNRLSIQRQIKIALPKCKISFPETDKIGYGY</sequence>
<dbReference type="AlphaFoldDB" id="A0A0N4ZPA9"/>